<evidence type="ECO:0000313" key="3">
    <source>
        <dbReference type="Proteomes" id="UP000076079"/>
    </source>
</evidence>
<dbReference type="PROSITE" id="PS51257">
    <property type="entry name" value="PROKAR_LIPOPROTEIN"/>
    <property type="match status" value="1"/>
</dbReference>
<dbReference type="InterPro" id="IPR025164">
    <property type="entry name" value="Toastrack_DUF4097"/>
</dbReference>
<reference evidence="3" key="2">
    <citation type="submission" date="2016-04" db="EMBL/GenBank/DDBJ databases">
        <title>First Complete Genome Sequence of a Subdivision 6 Acidobacterium.</title>
        <authorList>
            <person name="Huang S."/>
            <person name="Vieira S."/>
            <person name="Bunk B."/>
            <person name="Riedel T."/>
            <person name="Sproeer C."/>
            <person name="Overmann J."/>
        </authorList>
    </citation>
    <scope>NUCLEOTIDE SEQUENCE [LARGE SCALE GENOMIC DNA]</scope>
    <source>
        <strain evidence="3">DSM 100886 HEG_-6_39</strain>
    </source>
</reference>
<gene>
    <name evidence="2" type="ORF">LuPra_02987</name>
</gene>
<dbReference type="Proteomes" id="UP000076079">
    <property type="component" value="Chromosome"/>
</dbReference>
<reference evidence="2 3" key="1">
    <citation type="journal article" date="2016" name="Genome Announc.">
        <title>First Complete Genome Sequence of a Subdivision 6 Acidobacterium Strain.</title>
        <authorList>
            <person name="Huang S."/>
            <person name="Vieira S."/>
            <person name="Bunk B."/>
            <person name="Riedel T."/>
            <person name="Sproer C."/>
            <person name="Overmann J."/>
        </authorList>
    </citation>
    <scope>NUCLEOTIDE SEQUENCE [LARGE SCALE GENOMIC DNA]</scope>
    <source>
        <strain evidence="3">DSM 100886 HEG_-6_39</strain>
    </source>
</reference>
<dbReference type="Pfam" id="PF13349">
    <property type="entry name" value="DUF4097"/>
    <property type="match status" value="1"/>
</dbReference>
<dbReference type="AlphaFoldDB" id="A0A143PNI8"/>
<keyword evidence="3" id="KW-1185">Reference proteome</keyword>
<sequence>MRLAIRAAQAGALLLPLGLLSGGCELMMAGPRAQASDQWEKTYAVGPSATLEIENTNGAIDVRTHAAPTIIVKAQRTAKAMSEQGARELLARTNLEQRASAEFVRLATPHNQGFSRGQQLEVRYEVLVPATIAVNLTTVNGKVELDGVTGAVALETVNGGIEAQGLTGLRKAETVNGSIRLGLGSLPSEGAQIETVNGSVAVNMPSAAPANVSVRTVNGGITVDGFVNVTGAERKRRHYEGKLNGGGPTLRVETVNGGVSVNAKAATAVATDAGSQ</sequence>
<evidence type="ECO:0000259" key="1">
    <source>
        <dbReference type="Pfam" id="PF13349"/>
    </source>
</evidence>
<dbReference type="OrthoDB" id="113158at2"/>
<dbReference type="EMBL" id="CP015136">
    <property type="protein sequence ID" value="AMY09763.1"/>
    <property type="molecule type" value="Genomic_DNA"/>
</dbReference>
<feature type="domain" description="DUF4097" evidence="1">
    <location>
        <begin position="51"/>
        <end position="261"/>
    </location>
</feature>
<evidence type="ECO:0000313" key="2">
    <source>
        <dbReference type="EMBL" id="AMY09763.1"/>
    </source>
</evidence>
<dbReference type="STRING" id="1855912.LuPra_02987"/>
<dbReference type="KEGG" id="abac:LuPra_02987"/>
<protein>
    <recommendedName>
        <fullName evidence="1">DUF4097 domain-containing protein</fullName>
    </recommendedName>
</protein>
<dbReference type="RefSeq" id="WP_110171484.1">
    <property type="nucleotide sequence ID" value="NZ_CP015136.1"/>
</dbReference>
<organism evidence="2 3">
    <name type="scientific">Luteitalea pratensis</name>
    <dbReference type="NCBI Taxonomy" id="1855912"/>
    <lineage>
        <taxon>Bacteria</taxon>
        <taxon>Pseudomonadati</taxon>
        <taxon>Acidobacteriota</taxon>
        <taxon>Vicinamibacteria</taxon>
        <taxon>Vicinamibacterales</taxon>
        <taxon>Vicinamibacteraceae</taxon>
        <taxon>Luteitalea</taxon>
    </lineage>
</organism>
<proteinExistence type="predicted"/>
<name>A0A143PNI8_LUTPR</name>
<accession>A0A143PNI8</accession>